<evidence type="ECO:0008006" key="2">
    <source>
        <dbReference type="Google" id="ProtNLM"/>
    </source>
</evidence>
<gene>
    <name evidence="1" type="ORF">METZ01_LOCUS132449</name>
</gene>
<dbReference type="EMBL" id="UINC01018872">
    <property type="protein sequence ID" value="SVA79595.1"/>
    <property type="molecule type" value="Genomic_DNA"/>
</dbReference>
<accession>A0A381YRF5</accession>
<organism evidence="1">
    <name type="scientific">marine metagenome</name>
    <dbReference type="NCBI Taxonomy" id="408172"/>
    <lineage>
        <taxon>unclassified sequences</taxon>
        <taxon>metagenomes</taxon>
        <taxon>ecological metagenomes</taxon>
    </lineage>
</organism>
<dbReference type="InterPro" id="IPR012668">
    <property type="entry name" value="CHP02466"/>
</dbReference>
<dbReference type="Gene3D" id="2.60.120.620">
    <property type="entry name" value="q2cbj1_9rhob like domain"/>
    <property type="match status" value="1"/>
</dbReference>
<dbReference type="Pfam" id="PF13759">
    <property type="entry name" value="2OG-FeII_Oxy_5"/>
    <property type="match status" value="1"/>
</dbReference>
<protein>
    <recommendedName>
        <fullName evidence="2">Prolyl 4-hydroxylase alpha subunit Fe(2+) 2OG dioxygenase domain-containing protein</fullName>
    </recommendedName>
</protein>
<proteinExistence type="predicted"/>
<dbReference type="AlphaFoldDB" id="A0A381YRF5"/>
<name>A0A381YRF5_9ZZZZ</name>
<evidence type="ECO:0000313" key="1">
    <source>
        <dbReference type="EMBL" id="SVA79595.1"/>
    </source>
</evidence>
<dbReference type="SUPFAM" id="SSF51197">
    <property type="entry name" value="Clavaminate synthase-like"/>
    <property type="match status" value="1"/>
</dbReference>
<reference evidence="1" key="1">
    <citation type="submission" date="2018-05" db="EMBL/GenBank/DDBJ databases">
        <authorList>
            <person name="Lanie J.A."/>
            <person name="Ng W.-L."/>
            <person name="Kazmierczak K.M."/>
            <person name="Andrzejewski T.M."/>
            <person name="Davidsen T.M."/>
            <person name="Wayne K.J."/>
            <person name="Tettelin H."/>
            <person name="Glass J.I."/>
            <person name="Rusch D."/>
            <person name="Podicherti R."/>
            <person name="Tsui H.-C.T."/>
            <person name="Winkler M.E."/>
        </authorList>
    </citation>
    <scope>NUCLEOTIDE SEQUENCE</scope>
</reference>
<sequence length="212" mass="24726">MSLFNNLWGVPIYKENVNYTYSNFDKDTQDFVDKYIENTKPFPGLGGVKVFKAKGRFLENPELEKIKDLVNQHAQIFRDRIMECTNELEMSASWLTVNHKGDHHDQHKHPHAIFSVCYYPKVESGELKMLAPDYKNTFEKDYYLGFSYSEFNTWKSCIWSIPVLSGDIVIFPGWVTHFTTPNESDTPRLMIGANYWLKGNMKFNDELDGITI</sequence>